<dbReference type="AlphaFoldDB" id="S7QP28"/>
<dbReference type="KEGG" id="gtr:GLOTRDRAFT_102921"/>
<dbReference type="GO" id="GO:0003676">
    <property type="term" value="F:nucleic acid binding"/>
    <property type="evidence" value="ECO:0007669"/>
    <property type="project" value="InterPro"/>
</dbReference>
<protein>
    <submittedName>
        <fullName evidence="1">Uncharacterized protein</fullName>
    </submittedName>
</protein>
<dbReference type="HOGENOM" id="CLU_005726_0_0_1"/>
<dbReference type="eggNOG" id="ENOG502SIZV">
    <property type="taxonomic scope" value="Eukaryota"/>
</dbReference>
<dbReference type="OMA" id="NIRAECA"/>
<proteinExistence type="predicted"/>
<sequence>MVADFVSADYGWLWVGEEEARVLFRAGKARDGYFTNDDILAHAETAMNILDKHFPDEDHVFMFDNATTHLKCAGDALSARPQSPLFGIDRKVIGPDGKPVYGPDGKLLKQRARMADGKLADGKPQSLYFPPGHEREGIFKGMAIILEERGFTDVQQLRAECPKFQCPKDAERCCCRRLLYKQPDFVNVESLLETTCKARGYRVHFLPKFHCELNFIEQCWGHAKRIYRQYPPSSQDADLERNVIAALNAVPLDTMRRFATRASRFMDAYRRGLTGKQASWATRKYRGHRILPNSILDELEKPYYH</sequence>
<dbReference type="InterPro" id="IPR036397">
    <property type="entry name" value="RNaseH_sf"/>
</dbReference>
<reference evidence="1 2" key="1">
    <citation type="journal article" date="2012" name="Science">
        <title>The Paleozoic origin of enzymatic lignin decomposition reconstructed from 31 fungal genomes.</title>
        <authorList>
            <person name="Floudas D."/>
            <person name="Binder M."/>
            <person name="Riley R."/>
            <person name="Barry K."/>
            <person name="Blanchette R.A."/>
            <person name="Henrissat B."/>
            <person name="Martinez A.T."/>
            <person name="Otillar R."/>
            <person name="Spatafora J.W."/>
            <person name="Yadav J.S."/>
            <person name="Aerts A."/>
            <person name="Benoit I."/>
            <person name="Boyd A."/>
            <person name="Carlson A."/>
            <person name="Copeland A."/>
            <person name="Coutinho P.M."/>
            <person name="de Vries R.P."/>
            <person name="Ferreira P."/>
            <person name="Findley K."/>
            <person name="Foster B."/>
            <person name="Gaskell J."/>
            <person name="Glotzer D."/>
            <person name="Gorecki P."/>
            <person name="Heitman J."/>
            <person name="Hesse C."/>
            <person name="Hori C."/>
            <person name="Igarashi K."/>
            <person name="Jurgens J.A."/>
            <person name="Kallen N."/>
            <person name="Kersten P."/>
            <person name="Kohler A."/>
            <person name="Kuees U."/>
            <person name="Kumar T.K.A."/>
            <person name="Kuo A."/>
            <person name="LaButti K."/>
            <person name="Larrondo L.F."/>
            <person name="Lindquist E."/>
            <person name="Ling A."/>
            <person name="Lombard V."/>
            <person name="Lucas S."/>
            <person name="Lundell T."/>
            <person name="Martin R."/>
            <person name="McLaughlin D.J."/>
            <person name="Morgenstern I."/>
            <person name="Morin E."/>
            <person name="Murat C."/>
            <person name="Nagy L.G."/>
            <person name="Nolan M."/>
            <person name="Ohm R.A."/>
            <person name="Patyshakuliyeva A."/>
            <person name="Rokas A."/>
            <person name="Ruiz-Duenas F.J."/>
            <person name="Sabat G."/>
            <person name="Salamov A."/>
            <person name="Samejima M."/>
            <person name="Schmutz J."/>
            <person name="Slot J.C."/>
            <person name="St John F."/>
            <person name="Stenlid J."/>
            <person name="Sun H."/>
            <person name="Sun S."/>
            <person name="Syed K."/>
            <person name="Tsang A."/>
            <person name="Wiebenga A."/>
            <person name="Young D."/>
            <person name="Pisabarro A."/>
            <person name="Eastwood D.C."/>
            <person name="Martin F."/>
            <person name="Cullen D."/>
            <person name="Grigoriev I.V."/>
            <person name="Hibbett D.S."/>
        </authorList>
    </citation>
    <scope>NUCLEOTIDE SEQUENCE [LARGE SCALE GENOMIC DNA]</scope>
    <source>
        <strain evidence="1 2">ATCC 11539</strain>
    </source>
</reference>
<dbReference type="PANTHER" id="PTHR35871:SF1">
    <property type="entry name" value="CXC1-LIKE CYSTEINE CLUSTER ASSOCIATED WITH KDZ TRANSPOSASES DOMAIN-CONTAINING PROTEIN"/>
    <property type="match status" value="1"/>
</dbReference>
<organism evidence="1 2">
    <name type="scientific">Gloeophyllum trabeum (strain ATCC 11539 / FP-39264 / Madison 617)</name>
    <name type="common">Brown rot fungus</name>
    <dbReference type="NCBI Taxonomy" id="670483"/>
    <lineage>
        <taxon>Eukaryota</taxon>
        <taxon>Fungi</taxon>
        <taxon>Dikarya</taxon>
        <taxon>Basidiomycota</taxon>
        <taxon>Agaricomycotina</taxon>
        <taxon>Agaricomycetes</taxon>
        <taxon>Gloeophyllales</taxon>
        <taxon>Gloeophyllaceae</taxon>
        <taxon>Gloeophyllum</taxon>
    </lineage>
</organism>
<evidence type="ECO:0000313" key="2">
    <source>
        <dbReference type="Proteomes" id="UP000030669"/>
    </source>
</evidence>
<evidence type="ECO:0000313" key="1">
    <source>
        <dbReference type="EMBL" id="EPQ61326.1"/>
    </source>
</evidence>
<dbReference type="OrthoDB" id="6511194at2759"/>
<dbReference type="RefSeq" id="XP_007861517.1">
    <property type="nucleotide sequence ID" value="XM_007863326.1"/>
</dbReference>
<name>S7QP28_GLOTA</name>
<keyword evidence="2" id="KW-1185">Reference proteome</keyword>
<dbReference type="GeneID" id="19298530"/>
<dbReference type="EMBL" id="KB469296">
    <property type="protein sequence ID" value="EPQ61326.1"/>
    <property type="molecule type" value="Genomic_DNA"/>
</dbReference>
<gene>
    <name evidence="1" type="ORF">GLOTRDRAFT_102921</name>
</gene>
<dbReference type="PANTHER" id="PTHR35871">
    <property type="entry name" value="EXPRESSED PROTEIN"/>
    <property type="match status" value="1"/>
</dbReference>
<dbReference type="Gene3D" id="3.30.420.10">
    <property type="entry name" value="Ribonuclease H-like superfamily/Ribonuclease H"/>
    <property type="match status" value="1"/>
</dbReference>
<accession>S7QP28</accession>
<dbReference type="Proteomes" id="UP000030669">
    <property type="component" value="Unassembled WGS sequence"/>
</dbReference>